<keyword evidence="1" id="KW-0812">Transmembrane</keyword>
<evidence type="ECO:0000313" key="3">
    <source>
        <dbReference type="EMBL" id="RDX01047.1"/>
    </source>
</evidence>
<feature type="domain" description="Regulatory protein YycH-like" evidence="2">
    <location>
        <begin position="39"/>
        <end position="251"/>
    </location>
</feature>
<organism evidence="3 4">
    <name type="scientific">Listeria kieliensis</name>
    <dbReference type="NCBI Taxonomy" id="1621700"/>
    <lineage>
        <taxon>Bacteria</taxon>
        <taxon>Bacillati</taxon>
        <taxon>Bacillota</taxon>
        <taxon>Bacilli</taxon>
        <taxon>Bacillales</taxon>
        <taxon>Listeriaceae</taxon>
        <taxon>Listeria</taxon>
    </lineage>
</organism>
<sequence>MDWRKTEIIFIVAFLLLDIFLGVMFLNKQATNDPDKLGNDTLQDHLKTDNISYPELSSKEVYGEVFTADKVTINEKDVSDLKNQTITLANNSTEIISTLQNPVKTDGKKESEEFKKFLKEDVYKGSSYQFWKYDEEKQELIYNQVIKSDMVLFDTAGQLVFKLNNDNEVVAYRQTVLGKQDDLQEKKNLLSSMDALEAVYQHGDLKTDSEITQVVFGYYTTVQLSSGDVYFPVWCFEVEHKGVTSYFLVNAKDEQVINLDETRQQQ</sequence>
<comment type="caution">
    <text evidence="3">The sequence shown here is derived from an EMBL/GenBank/DDBJ whole genome shotgun (WGS) entry which is preliminary data.</text>
</comment>
<dbReference type="InterPro" id="IPR018604">
    <property type="entry name" value="YycI-like"/>
</dbReference>
<dbReference type="GO" id="GO:0016020">
    <property type="term" value="C:membrane"/>
    <property type="evidence" value="ECO:0007669"/>
    <property type="project" value="InterPro"/>
</dbReference>
<dbReference type="RefSeq" id="WP_115753299.1">
    <property type="nucleotide sequence ID" value="NZ_LARY01000002.1"/>
</dbReference>
<feature type="transmembrane region" description="Helical" evidence="1">
    <location>
        <begin position="7"/>
        <end position="26"/>
    </location>
</feature>
<keyword evidence="1" id="KW-0472">Membrane</keyword>
<gene>
    <name evidence="3" type="ORF">UR08_08825</name>
</gene>
<dbReference type="Pfam" id="PF09648">
    <property type="entry name" value="YycI"/>
    <property type="match status" value="1"/>
</dbReference>
<dbReference type="Gene3D" id="2.40.128.690">
    <property type="entry name" value="YycH protein, domain 3-like"/>
    <property type="match status" value="1"/>
</dbReference>
<evidence type="ECO:0000256" key="1">
    <source>
        <dbReference type="SAM" id="Phobius"/>
    </source>
</evidence>
<dbReference type="Proteomes" id="UP000257055">
    <property type="component" value="Unassembled WGS sequence"/>
</dbReference>
<evidence type="ECO:0000259" key="2">
    <source>
        <dbReference type="Pfam" id="PF09648"/>
    </source>
</evidence>
<reference evidence="4" key="1">
    <citation type="submission" date="2015-04" db="EMBL/GenBank/DDBJ databases">
        <authorList>
            <person name="Schardt J."/>
            <person name="Mueller-Herbst S."/>
            <person name="Scherer S."/>
            <person name="Huptas C."/>
        </authorList>
    </citation>
    <scope>NUCLEOTIDE SEQUENCE [LARGE SCALE GENOMIC DNA]</scope>
    <source>
        <strain evidence="4">Kiel-L1</strain>
    </source>
</reference>
<evidence type="ECO:0000313" key="4">
    <source>
        <dbReference type="Proteomes" id="UP000257055"/>
    </source>
</evidence>
<dbReference type="AlphaFoldDB" id="A0A3D8TQT1"/>
<name>A0A3D8TQT1_9LIST</name>
<keyword evidence="4" id="KW-1185">Reference proteome</keyword>
<dbReference type="EMBL" id="LARY01000002">
    <property type="protein sequence ID" value="RDX01047.1"/>
    <property type="molecule type" value="Genomic_DNA"/>
</dbReference>
<keyword evidence="1" id="KW-1133">Transmembrane helix</keyword>
<protein>
    <recommendedName>
        <fullName evidence="2">Regulatory protein YycH-like domain-containing protein</fullName>
    </recommendedName>
</protein>
<accession>A0A3D8TQT1</accession>
<proteinExistence type="predicted"/>